<keyword evidence="2" id="KW-0812">Transmembrane</keyword>
<evidence type="ECO:0008006" key="5">
    <source>
        <dbReference type="Google" id="ProtNLM"/>
    </source>
</evidence>
<gene>
    <name evidence="3" type="ORF">ACFFQA_34950</name>
</gene>
<sequence length="206" mass="22081">MKGQFKPRTRKLALLVHVVFGVAWIGFEVMVIVLALAGITAENPRVLHAAYVVLGEFGPSLYAPFSLGTLVSGVVLSLGTHWGLVRQYWVIAKLAINLATVLGGNLLIAALLRQSAERVMAVPIDSLDAAAVGSIQYSLLANAIVVTTLLLVATVLSYYKPWGKVRRARVAPRAARADAVVPRGNPRPRHQRRLTTPVGGTPPGRP</sequence>
<keyword evidence="2" id="KW-0472">Membrane</keyword>
<feature type="transmembrane region" description="Helical" evidence="2">
    <location>
        <begin position="12"/>
        <end position="41"/>
    </location>
</feature>
<dbReference type="Proteomes" id="UP001589693">
    <property type="component" value="Unassembled WGS sequence"/>
</dbReference>
<evidence type="ECO:0000256" key="2">
    <source>
        <dbReference type="SAM" id="Phobius"/>
    </source>
</evidence>
<proteinExistence type="predicted"/>
<feature type="transmembrane region" description="Helical" evidence="2">
    <location>
        <begin position="135"/>
        <end position="159"/>
    </location>
</feature>
<reference evidence="3 4" key="1">
    <citation type="submission" date="2024-09" db="EMBL/GenBank/DDBJ databases">
        <authorList>
            <person name="Sun Q."/>
            <person name="Mori K."/>
        </authorList>
    </citation>
    <scope>NUCLEOTIDE SEQUENCE [LARGE SCALE GENOMIC DNA]</scope>
    <source>
        <strain evidence="3 4">TBRC 7907</strain>
    </source>
</reference>
<keyword evidence="4" id="KW-1185">Reference proteome</keyword>
<feature type="transmembrane region" description="Helical" evidence="2">
    <location>
        <begin position="61"/>
        <end position="82"/>
    </location>
</feature>
<accession>A0ABV6AB72</accession>
<keyword evidence="2" id="KW-1133">Transmembrane helix</keyword>
<protein>
    <recommendedName>
        <fullName evidence="5">DUF2269 domain-containing protein</fullName>
    </recommendedName>
</protein>
<dbReference type="EMBL" id="JBHLZU010000033">
    <property type="protein sequence ID" value="MFB9909164.1"/>
    <property type="molecule type" value="Genomic_DNA"/>
</dbReference>
<name>A0ABV6AB72_9PSEU</name>
<comment type="caution">
    <text evidence="3">The sequence shown here is derived from an EMBL/GenBank/DDBJ whole genome shotgun (WGS) entry which is preliminary data.</text>
</comment>
<evidence type="ECO:0000256" key="1">
    <source>
        <dbReference type="SAM" id="MobiDB-lite"/>
    </source>
</evidence>
<evidence type="ECO:0000313" key="3">
    <source>
        <dbReference type="EMBL" id="MFB9909164.1"/>
    </source>
</evidence>
<organism evidence="3 4">
    <name type="scientific">Allokutzneria oryzae</name>
    <dbReference type="NCBI Taxonomy" id="1378989"/>
    <lineage>
        <taxon>Bacteria</taxon>
        <taxon>Bacillati</taxon>
        <taxon>Actinomycetota</taxon>
        <taxon>Actinomycetes</taxon>
        <taxon>Pseudonocardiales</taxon>
        <taxon>Pseudonocardiaceae</taxon>
        <taxon>Allokutzneria</taxon>
    </lineage>
</organism>
<dbReference type="RefSeq" id="WP_377861688.1">
    <property type="nucleotide sequence ID" value="NZ_JBHLZU010000033.1"/>
</dbReference>
<feature type="transmembrane region" description="Helical" evidence="2">
    <location>
        <begin position="94"/>
        <end position="115"/>
    </location>
</feature>
<feature type="region of interest" description="Disordered" evidence="1">
    <location>
        <begin position="176"/>
        <end position="206"/>
    </location>
</feature>
<evidence type="ECO:0000313" key="4">
    <source>
        <dbReference type="Proteomes" id="UP001589693"/>
    </source>
</evidence>